<evidence type="ECO:0000256" key="12">
    <source>
        <dbReference type="SAM" id="MobiDB-lite"/>
    </source>
</evidence>
<comment type="similarity">
    <text evidence="3 11">Belongs to the GSP F family.</text>
</comment>
<evidence type="ECO:0000256" key="5">
    <source>
        <dbReference type="ARBA" id="ARBA00022475"/>
    </source>
</evidence>
<evidence type="ECO:0000259" key="14">
    <source>
        <dbReference type="Pfam" id="PF00482"/>
    </source>
</evidence>
<dbReference type="InterPro" id="IPR018076">
    <property type="entry name" value="T2SS_GspF_dom"/>
</dbReference>
<gene>
    <name evidence="15" type="primary">epsF_2</name>
    <name evidence="15" type="ORF">ElP_16250</name>
</gene>
<dbReference type="EMBL" id="CP036426">
    <property type="protein sequence ID" value="QDV33746.1"/>
    <property type="molecule type" value="Genomic_DNA"/>
</dbReference>
<reference evidence="15 16" key="1">
    <citation type="submission" date="2019-02" db="EMBL/GenBank/DDBJ databases">
        <title>Deep-cultivation of Planctomycetes and their phenomic and genomic characterization uncovers novel biology.</title>
        <authorList>
            <person name="Wiegand S."/>
            <person name="Jogler M."/>
            <person name="Boedeker C."/>
            <person name="Pinto D."/>
            <person name="Vollmers J."/>
            <person name="Rivas-Marin E."/>
            <person name="Kohn T."/>
            <person name="Peeters S.H."/>
            <person name="Heuer A."/>
            <person name="Rast P."/>
            <person name="Oberbeckmann S."/>
            <person name="Bunk B."/>
            <person name="Jeske O."/>
            <person name="Meyerdierks A."/>
            <person name="Storesund J.E."/>
            <person name="Kallscheuer N."/>
            <person name="Luecker S."/>
            <person name="Lage O.M."/>
            <person name="Pohl T."/>
            <person name="Merkel B.J."/>
            <person name="Hornburger P."/>
            <person name="Mueller R.-W."/>
            <person name="Bruemmer F."/>
            <person name="Labrenz M."/>
            <person name="Spormann A.M."/>
            <person name="Op den Camp H."/>
            <person name="Overmann J."/>
            <person name="Amann R."/>
            <person name="Jetten M.S.M."/>
            <person name="Mascher T."/>
            <person name="Medema M.H."/>
            <person name="Devos D.P."/>
            <person name="Kaster A.-K."/>
            <person name="Ovreas L."/>
            <person name="Rohde M."/>
            <person name="Galperin M.Y."/>
            <person name="Jogler C."/>
        </authorList>
    </citation>
    <scope>NUCLEOTIDE SEQUENCE [LARGE SCALE GENOMIC DNA]</scope>
    <source>
        <strain evidence="15 16">ElP</strain>
    </source>
</reference>
<dbReference type="Gene3D" id="1.20.81.30">
    <property type="entry name" value="Type II secretion system (T2SS), domain F"/>
    <property type="match status" value="2"/>
</dbReference>
<dbReference type="InterPro" id="IPR003004">
    <property type="entry name" value="GspF/PilC"/>
</dbReference>
<dbReference type="PROSITE" id="PS00874">
    <property type="entry name" value="T2SP_F"/>
    <property type="match status" value="1"/>
</dbReference>
<feature type="compositionally biased region" description="Basic and acidic residues" evidence="12">
    <location>
        <begin position="49"/>
        <end position="66"/>
    </location>
</feature>
<accession>A0A518GYR6</accession>
<dbReference type="AlphaFoldDB" id="A0A518GYR6"/>
<feature type="compositionally biased region" description="Basic and acidic residues" evidence="12">
    <location>
        <begin position="1"/>
        <end position="11"/>
    </location>
</feature>
<dbReference type="GO" id="GO:0005886">
    <property type="term" value="C:plasma membrane"/>
    <property type="evidence" value="ECO:0007669"/>
    <property type="project" value="UniProtKB-SubCell"/>
</dbReference>
<dbReference type="InterPro" id="IPR042094">
    <property type="entry name" value="T2SS_GspF_sf"/>
</dbReference>
<protein>
    <recommendedName>
        <fullName evidence="10">General secretion pathway protein F</fullName>
    </recommendedName>
</protein>
<evidence type="ECO:0000256" key="4">
    <source>
        <dbReference type="ARBA" id="ARBA00022448"/>
    </source>
</evidence>
<feature type="transmembrane region" description="Helical" evidence="13">
    <location>
        <begin position="253"/>
        <end position="273"/>
    </location>
</feature>
<feature type="domain" description="Type II secretion system protein GspF" evidence="14">
    <location>
        <begin position="96"/>
        <end position="219"/>
    </location>
</feature>
<comment type="function">
    <text evidence="1">Component of the type II secretion system inner membrane complex required for the energy-dependent secretion of extracellular factors such as proteases and toxins from the periplasm.</text>
</comment>
<keyword evidence="7 11" id="KW-0812">Transmembrane</keyword>
<evidence type="ECO:0000256" key="9">
    <source>
        <dbReference type="ARBA" id="ARBA00023136"/>
    </source>
</evidence>
<keyword evidence="9 13" id="KW-0472">Membrane</keyword>
<evidence type="ECO:0000256" key="11">
    <source>
        <dbReference type="RuleBase" id="RU003923"/>
    </source>
</evidence>
<sequence>MSIPDDGERPPRNPSRGPRPLPSSGFDDQNSTFRPAPGPAAPRPRRPKTGPDDRSPEDASRPDTRGRGRARVSPGKTPMMERVLFGTVKSTDLATFCRQLAGYLEAGVDLLKALSGLEAQFRATALGPVLGRIQVAIRSGDTFSDALEKEPRTFDRLMRSMMRVAEARGGMPEVLRQLASHYENRVRLLRRARSAMIYPTAVILIALAVGYLLTVFVLPPLVGILQDMARGRTADLPAPTRALMAISNFMQAVGWWLMPLLAVGGLIGLTRAYRTTPGKALMDEVALRIPVLGLLLKKLETTRFARTLSTLLEAGVAYDESMRLTADVMHAIPYRRAVDRARVEVMAGHELSDALEGSRRFGVDVIHVISTGESTGKLPESLAHLAEDYEEQVDRMVDNLGQLIQPILTIAIGGVVFFIVLAFVMAYVSVLSGLAGGL</sequence>
<dbReference type="InterPro" id="IPR001992">
    <property type="entry name" value="T2SS_GspF/T4SS_PilC_CS"/>
</dbReference>
<dbReference type="PANTHER" id="PTHR30012">
    <property type="entry name" value="GENERAL SECRETION PATHWAY PROTEIN"/>
    <property type="match status" value="1"/>
</dbReference>
<evidence type="ECO:0000256" key="1">
    <source>
        <dbReference type="ARBA" id="ARBA00002684"/>
    </source>
</evidence>
<evidence type="ECO:0000256" key="6">
    <source>
        <dbReference type="ARBA" id="ARBA00022519"/>
    </source>
</evidence>
<evidence type="ECO:0000256" key="2">
    <source>
        <dbReference type="ARBA" id="ARBA00004429"/>
    </source>
</evidence>
<dbReference type="KEGG" id="tpla:ElP_16250"/>
<dbReference type="GO" id="GO:0009306">
    <property type="term" value="P:protein secretion"/>
    <property type="evidence" value="ECO:0007669"/>
    <property type="project" value="InterPro"/>
</dbReference>
<keyword evidence="5" id="KW-1003">Cell membrane</keyword>
<dbReference type="FunFam" id="1.20.81.30:FF:000001">
    <property type="entry name" value="Type II secretion system protein F"/>
    <property type="match status" value="1"/>
</dbReference>
<comment type="subcellular location">
    <subcellularLocation>
        <location evidence="2">Cell inner membrane</location>
        <topology evidence="2">Multi-pass membrane protein</topology>
    </subcellularLocation>
    <subcellularLocation>
        <location evidence="11">Cell membrane</location>
        <topology evidence="11">Multi-pass membrane protein</topology>
    </subcellularLocation>
</comment>
<name>A0A518GYR6_9BACT</name>
<feature type="domain" description="Type II secretion system protein GspF" evidence="14">
    <location>
        <begin position="304"/>
        <end position="425"/>
    </location>
</feature>
<proteinExistence type="inferred from homology"/>
<feature type="transmembrane region" description="Helical" evidence="13">
    <location>
        <begin position="403"/>
        <end position="428"/>
    </location>
</feature>
<evidence type="ECO:0000256" key="10">
    <source>
        <dbReference type="ARBA" id="ARBA00030750"/>
    </source>
</evidence>
<evidence type="ECO:0000313" key="15">
    <source>
        <dbReference type="EMBL" id="QDV33746.1"/>
    </source>
</evidence>
<evidence type="ECO:0000256" key="3">
    <source>
        <dbReference type="ARBA" id="ARBA00005745"/>
    </source>
</evidence>
<keyword evidence="6" id="KW-0997">Cell inner membrane</keyword>
<feature type="compositionally biased region" description="Low complexity" evidence="12">
    <location>
        <begin position="14"/>
        <end position="25"/>
    </location>
</feature>
<evidence type="ECO:0000256" key="7">
    <source>
        <dbReference type="ARBA" id="ARBA00022692"/>
    </source>
</evidence>
<keyword evidence="8 13" id="KW-1133">Transmembrane helix</keyword>
<dbReference type="PANTHER" id="PTHR30012:SF0">
    <property type="entry name" value="TYPE II SECRETION SYSTEM PROTEIN F-RELATED"/>
    <property type="match status" value="1"/>
</dbReference>
<dbReference type="Pfam" id="PF00482">
    <property type="entry name" value="T2SSF"/>
    <property type="match status" value="2"/>
</dbReference>
<dbReference type="Proteomes" id="UP000317835">
    <property type="component" value="Chromosome"/>
</dbReference>
<evidence type="ECO:0000256" key="13">
    <source>
        <dbReference type="SAM" id="Phobius"/>
    </source>
</evidence>
<evidence type="ECO:0000313" key="16">
    <source>
        <dbReference type="Proteomes" id="UP000317835"/>
    </source>
</evidence>
<organism evidence="15 16">
    <name type="scientific">Tautonia plasticadhaerens</name>
    <dbReference type="NCBI Taxonomy" id="2527974"/>
    <lineage>
        <taxon>Bacteria</taxon>
        <taxon>Pseudomonadati</taxon>
        <taxon>Planctomycetota</taxon>
        <taxon>Planctomycetia</taxon>
        <taxon>Isosphaerales</taxon>
        <taxon>Isosphaeraceae</taxon>
        <taxon>Tautonia</taxon>
    </lineage>
</organism>
<dbReference type="OrthoDB" id="9805682at2"/>
<feature type="transmembrane region" description="Helical" evidence="13">
    <location>
        <begin position="195"/>
        <end position="218"/>
    </location>
</feature>
<keyword evidence="4 11" id="KW-0813">Transport</keyword>
<feature type="region of interest" description="Disordered" evidence="12">
    <location>
        <begin position="1"/>
        <end position="78"/>
    </location>
</feature>
<evidence type="ECO:0000256" key="8">
    <source>
        <dbReference type="ARBA" id="ARBA00022989"/>
    </source>
</evidence>
<dbReference type="RefSeq" id="WP_145268103.1">
    <property type="nucleotide sequence ID" value="NZ_CP036426.1"/>
</dbReference>
<dbReference type="PRINTS" id="PR00812">
    <property type="entry name" value="BCTERIALGSPF"/>
</dbReference>
<keyword evidence="16" id="KW-1185">Reference proteome</keyword>